<dbReference type="OrthoDB" id="1117657at2"/>
<keyword evidence="1" id="KW-0732">Signal</keyword>
<protein>
    <submittedName>
        <fullName evidence="2">Uncharacterized protein</fullName>
    </submittedName>
</protein>
<comment type="caution">
    <text evidence="2">The sequence shown here is derived from an EMBL/GenBank/DDBJ whole genome shotgun (WGS) entry which is preliminary data.</text>
</comment>
<feature type="chain" id="PRO_5016233365" evidence="1">
    <location>
        <begin position="20"/>
        <end position="344"/>
    </location>
</feature>
<reference evidence="2 3" key="1">
    <citation type="submission" date="2018-03" db="EMBL/GenBank/DDBJ databases">
        <title>Genomic Encyclopedia of Archaeal and Bacterial Type Strains, Phase II (KMG-II): from individual species to whole genera.</title>
        <authorList>
            <person name="Goeker M."/>
        </authorList>
    </citation>
    <scope>NUCLEOTIDE SEQUENCE [LARGE SCALE GENOMIC DNA]</scope>
    <source>
        <strain evidence="2 3">DSM 100346</strain>
    </source>
</reference>
<name>A0A316ARL1_9BACT</name>
<feature type="signal peptide" evidence="1">
    <location>
        <begin position="1"/>
        <end position="19"/>
    </location>
</feature>
<dbReference type="AlphaFoldDB" id="A0A316ARL1"/>
<evidence type="ECO:0000313" key="3">
    <source>
        <dbReference type="Proteomes" id="UP000245880"/>
    </source>
</evidence>
<dbReference type="Proteomes" id="UP000245880">
    <property type="component" value="Unassembled WGS sequence"/>
</dbReference>
<dbReference type="EMBL" id="QGDT01000001">
    <property type="protein sequence ID" value="PWJ59949.1"/>
    <property type="molecule type" value="Genomic_DNA"/>
</dbReference>
<accession>A0A316ARL1</accession>
<evidence type="ECO:0000256" key="1">
    <source>
        <dbReference type="SAM" id="SignalP"/>
    </source>
</evidence>
<evidence type="ECO:0000313" key="2">
    <source>
        <dbReference type="EMBL" id="PWJ59949.1"/>
    </source>
</evidence>
<keyword evidence="3" id="KW-1185">Reference proteome</keyword>
<organism evidence="2 3">
    <name type="scientific">Dyadobacter jejuensis</name>
    <dbReference type="NCBI Taxonomy" id="1082580"/>
    <lineage>
        <taxon>Bacteria</taxon>
        <taxon>Pseudomonadati</taxon>
        <taxon>Bacteroidota</taxon>
        <taxon>Cytophagia</taxon>
        <taxon>Cytophagales</taxon>
        <taxon>Spirosomataceae</taxon>
        <taxon>Dyadobacter</taxon>
    </lineage>
</organism>
<proteinExistence type="predicted"/>
<gene>
    <name evidence="2" type="ORF">CLV98_101124</name>
</gene>
<dbReference type="RefSeq" id="WP_146202215.1">
    <property type="nucleotide sequence ID" value="NZ_QGDT01000001.1"/>
</dbReference>
<sequence length="344" mass="38295">MKTIKLTTILLLFSLCAMAGAVRPYQHSPDERRRVITKEFSVRPGEALSIDNQFGSVTVNLWERNSIKVDIRITANAVSESRAMAYLDAVQIDEERQGGKIMIKTVIGRGPFTKNIGGQRNSQSLQIDYTLYMPRETALLVKNQFGDTKIPTFHAPLTIDCRYGDLFSNALENVSNLIEMSYGSAKLGKVVGGKFDFKYADLELKEIVKLELKNKFGELKIEDVTNLQADIDYSNAKIGVIRGPSQIRLNYSSDFSIDELQSLSKTLQIDANYSSVELPAQANRFKVSVTHGNFSYPAGKASFTVQPEKGIRPDKTQNFQGIIRNGAGAAITIQSKYGNVRFKD</sequence>